<sequence>MDSSAVALDLGSQPVLLANANGWSNVMRFTSLAVAKLAELRRRAQLNSAGALGRLLLRIEQRLQREGLQKLRQRAKLEVLAVARSNAELMLRRLRGLVDSFELPVDDVAEDICRQVLDEDEEPTIVRALRLKS</sequence>
<gene>
    <name evidence="1" type="ORF">PGLA2088_LOCUS12369</name>
</gene>
<dbReference type="EMBL" id="CAJNNW010014569">
    <property type="protein sequence ID" value="CAE8656781.1"/>
    <property type="molecule type" value="Genomic_DNA"/>
</dbReference>
<protein>
    <submittedName>
        <fullName evidence="1">Uncharacterized protein</fullName>
    </submittedName>
</protein>
<organism evidence="1 2">
    <name type="scientific">Polarella glacialis</name>
    <name type="common">Dinoflagellate</name>
    <dbReference type="NCBI Taxonomy" id="89957"/>
    <lineage>
        <taxon>Eukaryota</taxon>
        <taxon>Sar</taxon>
        <taxon>Alveolata</taxon>
        <taxon>Dinophyceae</taxon>
        <taxon>Suessiales</taxon>
        <taxon>Suessiaceae</taxon>
        <taxon>Polarella</taxon>
    </lineage>
</organism>
<name>A0A813ITV2_POLGL</name>
<reference evidence="1" key="1">
    <citation type="submission" date="2021-02" db="EMBL/GenBank/DDBJ databases">
        <authorList>
            <person name="Dougan E. K."/>
            <person name="Rhodes N."/>
            <person name="Thang M."/>
            <person name="Chan C."/>
        </authorList>
    </citation>
    <scope>NUCLEOTIDE SEQUENCE</scope>
</reference>
<accession>A0A813ITV2</accession>
<evidence type="ECO:0000313" key="2">
    <source>
        <dbReference type="Proteomes" id="UP000626109"/>
    </source>
</evidence>
<dbReference type="Proteomes" id="UP000626109">
    <property type="component" value="Unassembled WGS sequence"/>
</dbReference>
<comment type="caution">
    <text evidence="1">The sequence shown here is derived from an EMBL/GenBank/DDBJ whole genome shotgun (WGS) entry which is preliminary data.</text>
</comment>
<evidence type="ECO:0000313" key="1">
    <source>
        <dbReference type="EMBL" id="CAE8656781.1"/>
    </source>
</evidence>
<dbReference type="AlphaFoldDB" id="A0A813ITV2"/>
<proteinExistence type="predicted"/>